<name>A0A543DKF8_9PSEU</name>
<feature type="transmembrane region" description="Helical" evidence="1">
    <location>
        <begin position="17"/>
        <end position="39"/>
    </location>
</feature>
<keyword evidence="1" id="KW-0812">Transmembrane</keyword>
<organism evidence="2 3">
    <name type="scientific">Pseudonocardia kunmingensis</name>
    <dbReference type="NCBI Taxonomy" id="630975"/>
    <lineage>
        <taxon>Bacteria</taxon>
        <taxon>Bacillati</taxon>
        <taxon>Actinomycetota</taxon>
        <taxon>Actinomycetes</taxon>
        <taxon>Pseudonocardiales</taxon>
        <taxon>Pseudonocardiaceae</taxon>
        <taxon>Pseudonocardia</taxon>
    </lineage>
</organism>
<evidence type="ECO:0008006" key="4">
    <source>
        <dbReference type="Google" id="ProtNLM"/>
    </source>
</evidence>
<keyword evidence="1" id="KW-1133">Transmembrane helix</keyword>
<dbReference type="AlphaFoldDB" id="A0A543DKF8"/>
<keyword evidence="3" id="KW-1185">Reference proteome</keyword>
<comment type="caution">
    <text evidence="2">The sequence shown here is derived from an EMBL/GenBank/DDBJ whole genome shotgun (WGS) entry which is preliminary data.</text>
</comment>
<protein>
    <recommendedName>
        <fullName evidence="4">TadE-like protein</fullName>
    </recommendedName>
</protein>
<dbReference type="EMBL" id="VFPA01000003">
    <property type="protein sequence ID" value="TQM09812.1"/>
    <property type="molecule type" value="Genomic_DNA"/>
</dbReference>
<keyword evidence="1" id="KW-0472">Membrane</keyword>
<sequence length="144" mass="14581">MIAINADERGGSPSVEAAVLAVVVGLLIAFALAGGRLVAAEAAADHSARSAARAASLQRDAASADRAAHDSAQLGLTQQGVRCAALDIVIDTSGFARPLGASASVTATVRCEVRWADLGLPGAPGTRVVEATSVSPIDQWRERP</sequence>
<gene>
    <name evidence="2" type="ORF">FB558_5585</name>
</gene>
<dbReference type="Proteomes" id="UP000315677">
    <property type="component" value="Unassembled WGS sequence"/>
</dbReference>
<evidence type="ECO:0000313" key="3">
    <source>
        <dbReference type="Proteomes" id="UP000315677"/>
    </source>
</evidence>
<reference evidence="2 3" key="1">
    <citation type="submission" date="2019-06" db="EMBL/GenBank/DDBJ databases">
        <title>Sequencing the genomes of 1000 actinobacteria strains.</title>
        <authorList>
            <person name="Klenk H.-P."/>
        </authorList>
    </citation>
    <scope>NUCLEOTIDE SEQUENCE [LARGE SCALE GENOMIC DNA]</scope>
    <source>
        <strain evidence="2 3">DSM 45301</strain>
    </source>
</reference>
<evidence type="ECO:0000256" key="1">
    <source>
        <dbReference type="SAM" id="Phobius"/>
    </source>
</evidence>
<dbReference type="RefSeq" id="WP_211366875.1">
    <property type="nucleotide sequence ID" value="NZ_VFPA01000003.1"/>
</dbReference>
<evidence type="ECO:0000313" key="2">
    <source>
        <dbReference type="EMBL" id="TQM09812.1"/>
    </source>
</evidence>
<accession>A0A543DKF8</accession>
<proteinExistence type="predicted"/>